<dbReference type="Pfam" id="PF06348">
    <property type="entry name" value="DUF1059"/>
    <property type="match status" value="1"/>
</dbReference>
<dbReference type="RefSeq" id="WP_007550239.1">
    <property type="nucleotide sequence ID" value="NZ_AFPU01000001.1"/>
</dbReference>
<dbReference type="AlphaFoldDB" id="F9CW25"/>
<sequence>MYKIICKDLGFDCNFTMKNNDRETLATNFGDHLQVDHKQFYPKKDVFDFIDNQNSKQNNLESIKNKKLSCVDSCESFRLEKWQIGHRNFP</sequence>
<evidence type="ECO:0000313" key="1">
    <source>
        <dbReference type="EMBL" id="EGP93477.1"/>
    </source>
</evidence>
<gene>
    <name evidence="1" type="ORF">MY1_0714</name>
</gene>
<dbReference type="Proteomes" id="UP000004440">
    <property type="component" value="Unassembled WGS sequence"/>
</dbReference>
<reference evidence="1 2" key="1">
    <citation type="journal article" date="2011" name="J. Bacteriol.">
        <title>Genome Sequence of an Ammonia-Oxidizing Soil Archaeon, "Candidatus Nitrosoarchaeum koreensis" MY1.</title>
        <authorList>
            <person name="Kim B.K."/>
            <person name="Jung M.Y."/>
            <person name="Yu D.S."/>
            <person name="Park S.J."/>
            <person name="Oh T.K."/>
            <person name="Rhee S.K."/>
            <person name="Kim J.F."/>
        </authorList>
    </citation>
    <scope>NUCLEOTIDE SEQUENCE [LARGE SCALE GENOMIC DNA]</scope>
    <source>
        <strain evidence="1 2">MY1</strain>
    </source>
</reference>
<dbReference type="EMBL" id="AFPU01000001">
    <property type="protein sequence ID" value="EGP93477.1"/>
    <property type="molecule type" value="Genomic_DNA"/>
</dbReference>
<comment type="caution">
    <text evidence="1">The sequence shown here is derived from an EMBL/GenBank/DDBJ whole genome shotgun (WGS) entry which is preliminary data.</text>
</comment>
<accession>F9CW25</accession>
<proteinExistence type="predicted"/>
<dbReference type="InterPro" id="IPR009409">
    <property type="entry name" value="DUF1059"/>
</dbReference>
<keyword evidence="2" id="KW-1185">Reference proteome</keyword>
<protein>
    <recommendedName>
        <fullName evidence="3">DUF1059 domain containing protein</fullName>
    </recommendedName>
</protein>
<evidence type="ECO:0008006" key="3">
    <source>
        <dbReference type="Google" id="ProtNLM"/>
    </source>
</evidence>
<organism evidence="1 2">
    <name type="scientific">Nitrosarchaeum koreense MY1</name>
    <dbReference type="NCBI Taxonomy" id="1001994"/>
    <lineage>
        <taxon>Archaea</taxon>
        <taxon>Nitrososphaerota</taxon>
        <taxon>Nitrososphaeria</taxon>
        <taxon>Nitrosopumilales</taxon>
        <taxon>Nitrosopumilaceae</taxon>
        <taxon>Nitrosarchaeum</taxon>
    </lineage>
</organism>
<evidence type="ECO:0000313" key="2">
    <source>
        <dbReference type="Proteomes" id="UP000004440"/>
    </source>
</evidence>
<name>F9CW25_9ARCH</name>